<dbReference type="SUPFAM" id="SSF54060">
    <property type="entry name" value="His-Me finger endonucleases"/>
    <property type="match status" value="1"/>
</dbReference>
<evidence type="ECO:0000259" key="1">
    <source>
        <dbReference type="Pfam" id="PF13392"/>
    </source>
</evidence>
<reference evidence="2" key="1">
    <citation type="submission" date="2020-04" db="EMBL/GenBank/DDBJ databases">
        <authorList>
            <person name="Chiriac C."/>
            <person name="Salcher M."/>
            <person name="Ghai R."/>
            <person name="Kavagutti S V."/>
        </authorList>
    </citation>
    <scope>NUCLEOTIDE SEQUENCE</scope>
</reference>
<sequence length="69" mass="8391">MKNEKRRMSKNFYPHKTVKGIKKTVHRHVMEEHLGRMLEPNEHVYHINGDSRDNRIENLIIIVKKSWKN</sequence>
<dbReference type="EMBL" id="LR796263">
    <property type="protein sequence ID" value="CAB4132330.1"/>
    <property type="molecule type" value="Genomic_DNA"/>
</dbReference>
<protein>
    <submittedName>
        <fullName evidence="2">HNH nuclease</fullName>
    </submittedName>
</protein>
<dbReference type="Gene3D" id="3.90.75.20">
    <property type="match status" value="1"/>
</dbReference>
<dbReference type="InterPro" id="IPR044925">
    <property type="entry name" value="His-Me_finger_sf"/>
</dbReference>
<evidence type="ECO:0000313" key="2">
    <source>
        <dbReference type="EMBL" id="CAB4132330.1"/>
    </source>
</evidence>
<organism evidence="2">
    <name type="scientific">uncultured Caudovirales phage</name>
    <dbReference type="NCBI Taxonomy" id="2100421"/>
    <lineage>
        <taxon>Viruses</taxon>
        <taxon>Duplodnaviria</taxon>
        <taxon>Heunggongvirae</taxon>
        <taxon>Uroviricota</taxon>
        <taxon>Caudoviricetes</taxon>
        <taxon>Peduoviridae</taxon>
        <taxon>Maltschvirus</taxon>
        <taxon>Maltschvirus maltsch</taxon>
    </lineage>
</organism>
<accession>A0A6J5LHE7</accession>
<dbReference type="InterPro" id="IPR003615">
    <property type="entry name" value="HNH_nuc"/>
</dbReference>
<feature type="domain" description="HNH nuclease" evidence="1">
    <location>
        <begin position="24"/>
        <end position="61"/>
    </location>
</feature>
<dbReference type="Pfam" id="PF13392">
    <property type="entry name" value="HNH_3"/>
    <property type="match status" value="1"/>
</dbReference>
<name>A0A6J5LHE7_9CAUD</name>
<gene>
    <name evidence="2" type="ORF">UFOVP256_22</name>
</gene>
<proteinExistence type="predicted"/>